<evidence type="ECO:0000313" key="2">
    <source>
        <dbReference type="EMBL" id="KAK4120907.1"/>
    </source>
</evidence>
<feature type="region of interest" description="Disordered" evidence="1">
    <location>
        <begin position="181"/>
        <end position="201"/>
    </location>
</feature>
<dbReference type="Proteomes" id="UP001302602">
    <property type="component" value="Unassembled WGS sequence"/>
</dbReference>
<reference evidence="2" key="2">
    <citation type="submission" date="2023-05" db="EMBL/GenBank/DDBJ databases">
        <authorList>
            <consortium name="Lawrence Berkeley National Laboratory"/>
            <person name="Steindorff A."/>
            <person name="Hensen N."/>
            <person name="Bonometti L."/>
            <person name="Westerberg I."/>
            <person name="Brannstrom I.O."/>
            <person name="Guillou S."/>
            <person name="Cros-Aarteil S."/>
            <person name="Calhoun S."/>
            <person name="Haridas S."/>
            <person name="Kuo A."/>
            <person name="Mondo S."/>
            <person name="Pangilinan J."/>
            <person name="Riley R."/>
            <person name="Labutti K."/>
            <person name="Andreopoulos B."/>
            <person name="Lipzen A."/>
            <person name="Chen C."/>
            <person name="Yanf M."/>
            <person name="Daum C."/>
            <person name="Ng V."/>
            <person name="Clum A."/>
            <person name="Ohm R."/>
            <person name="Martin F."/>
            <person name="Silar P."/>
            <person name="Natvig D."/>
            <person name="Lalanne C."/>
            <person name="Gautier V."/>
            <person name="Ament-Velasquez S.L."/>
            <person name="Kruys A."/>
            <person name="Hutchinson M.I."/>
            <person name="Powell A.J."/>
            <person name="Barry K."/>
            <person name="Miller A.N."/>
            <person name="Grigoriev I.V."/>
            <person name="Debuchy R."/>
            <person name="Gladieux P."/>
            <person name="Thoren M.H."/>
            <person name="Johannesson H."/>
        </authorList>
    </citation>
    <scope>NUCLEOTIDE SEQUENCE</scope>
    <source>
        <strain evidence="2">CBS 731.68</strain>
    </source>
</reference>
<dbReference type="RefSeq" id="XP_062644678.1">
    <property type="nucleotide sequence ID" value="XM_062797182.1"/>
</dbReference>
<feature type="compositionally biased region" description="Polar residues" evidence="1">
    <location>
        <begin position="356"/>
        <end position="375"/>
    </location>
</feature>
<organism evidence="2 3">
    <name type="scientific">Parathielavia appendiculata</name>
    <dbReference type="NCBI Taxonomy" id="2587402"/>
    <lineage>
        <taxon>Eukaryota</taxon>
        <taxon>Fungi</taxon>
        <taxon>Dikarya</taxon>
        <taxon>Ascomycota</taxon>
        <taxon>Pezizomycotina</taxon>
        <taxon>Sordariomycetes</taxon>
        <taxon>Sordariomycetidae</taxon>
        <taxon>Sordariales</taxon>
        <taxon>Chaetomiaceae</taxon>
        <taxon>Parathielavia</taxon>
    </lineage>
</organism>
<feature type="compositionally biased region" description="Basic and acidic residues" evidence="1">
    <location>
        <begin position="583"/>
        <end position="598"/>
    </location>
</feature>
<feature type="region of interest" description="Disordered" evidence="1">
    <location>
        <begin position="292"/>
        <end position="550"/>
    </location>
</feature>
<feature type="compositionally biased region" description="Gly residues" evidence="1">
    <location>
        <begin position="434"/>
        <end position="447"/>
    </location>
</feature>
<name>A0AAN6Z0W6_9PEZI</name>
<dbReference type="GeneID" id="87833949"/>
<feature type="compositionally biased region" description="Basic residues" evidence="1">
    <location>
        <begin position="344"/>
        <end position="355"/>
    </location>
</feature>
<accession>A0AAN6Z0W6</accession>
<sequence length="598" mass="61992">MEEIRRIAETAGSACECYINPAEIKQGSWQEDPSHCLRNCKAQFLRGVLQGWEEDLGWIEGCRSLNRSVPVREFWSLYWCDSIFCGVGIDPTGPLGQDPTVDLIINTCQNIGFHFLLDPGPPPQNFSTTAYIGASDTCHHSFSNHDDGTTKAQPGRGNSRADILTPCFHEELDANSSTINDVRKRHHRARQGSDRNMRRAGPDVDRLLCPALAPTPKATQSLFPPCTSLEARDIIARSRPSRITHPFNLSGQLGAYSLQSGAGGGGGGAIFSSSPICSPTTNKLVPRHERTLTPRRHPAYSGNPPPSLLSPSSMTLESTFSLPVPAPGSASGMWPSPTPAGDGHHHHHHHHHHQRGSASASSCYTGQTGTSTAHSSLRHEIPIAIPSIVGPGTGTANSSTNTPPPPPPLSPPPTRALPRPPPPASPPPPPASVRGGGGGGVVGGGDKAAGLAGISPTPTVLSGSLPPPALGLGRAVMGPGESSFGGGNGMGGGGKSPPPPPAPSRFGESAVSVAGQHQPDYGRPPPAYSFVSGQAASDARKERVMSRGSWGSWSAAGKVVGSGSCGAGNVNAGAGVGDLAQTEIREEGKGGGDGEERR</sequence>
<proteinExistence type="predicted"/>
<evidence type="ECO:0000256" key="1">
    <source>
        <dbReference type="SAM" id="MobiDB-lite"/>
    </source>
</evidence>
<feature type="compositionally biased region" description="Low complexity" evidence="1">
    <location>
        <begin position="470"/>
        <end position="482"/>
    </location>
</feature>
<feature type="region of interest" description="Disordered" evidence="1">
    <location>
        <begin position="574"/>
        <end position="598"/>
    </location>
</feature>
<dbReference type="AlphaFoldDB" id="A0AAN6Z0W6"/>
<keyword evidence="3" id="KW-1185">Reference proteome</keyword>
<feature type="compositionally biased region" description="Pro residues" evidence="1">
    <location>
        <begin position="402"/>
        <end position="431"/>
    </location>
</feature>
<comment type="caution">
    <text evidence="2">The sequence shown here is derived from an EMBL/GenBank/DDBJ whole genome shotgun (WGS) entry which is preliminary data.</text>
</comment>
<feature type="compositionally biased region" description="Basic and acidic residues" evidence="1">
    <location>
        <begin position="191"/>
        <end position="201"/>
    </location>
</feature>
<protein>
    <submittedName>
        <fullName evidence="2">Uncharacterized protein</fullName>
    </submittedName>
</protein>
<dbReference type="EMBL" id="MU853236">
    <property type="protein sequence ID" value="KAK4120907.1"/>
    <property type="molecule type" value="Genomic_DNA"/>
</dbReference>
<reference evidence="2" key="1">
    <citation type="journal article" date="2023" name="Mol. Phylogenet. Evol.">
        <title>Genome-scale phylogeny and comparative genomics of the fungal order Sordariales.</title>
        <authorList>
            <person name="Hensen N."/>
            <person name="Bonometti L."/>
            <person name="Westerberg I."/>
            <person name="Brannstrom I.O."/>
            <person name="Guillou S."/>
            <person name="Cros-Aarteil S."/>
            <person name="Calhoun S."/>
            <person name="Haridas S."/>
            <person name="Kuo A."/>
            <person name="Mondo S."/>
            <person name="Pangilinan J."/>
            <person name="Riley R."/>
            <person name="LaButti K."/>
            <person name="Andreopoulos B."/>
            <person name="Lipzen A."/>
            <person name="Chen C."/>
            <person name="Yan M."/>
            <person name="Daum C."/>
            <person name="Ng V."/>
            <person name="Clum A."/>
            <person name="Steindorff A."/>
            <person name="Ohm R.A."/>
            <person name="Martin F."/>
            <person name="Silar P."/>
            <person name="Natvig D.O."/>
            <person name="Lalanne C."/>
            <person name="Gautier V."/>
            <person name="Ament-Velasquez S.L."/>
            <person name="Kruys A."/>
            <person name="Hutchinson M.I."/>
            <person name="Powell A.J."/>
            <person name="Barry K."/>
            <person name="Miller A.N."/>
            <person name="Grigoriev I.V."/>
            <person name="Debuchy R."/>
            <person name="Gladieux P."/>
            <person name="Hiltunen Thoren M."/>
            <person name="Johannesson H."/>
        </authorList>
    </citation>
    <scope>NUCLEOTIDE SEQUENCE</scope>
    <source>
        <strain evidence="2">CBS 731.68</strain>
    </source>
</reference>
<gene>
    <name evidence="2" type="ORF">N657DRAFT_692790</name>
</gene>
<evidence type="ECO:0000313" key="3">
    <source>
        <dbReference type="Proteomes" id="UP001302602"/>
    </source>
</evidence>
<feature type="compositionally biased region" description="Gly residues" evidence="1">
    <location>
        <begin position="483"/>
        <end position="495"/>
    </location>
</feature>